<accession>A0AA38R2M8</accession>
<dbReference type="AlphaFoldDB" id="A0AA38R2M8"/>
<organism evidence="2 3">
    <name type="scientific">Coniochaeta hoffmannii</name>
    <dbReference type="NCBI Taxonomy" id="91930"/>
    <lineage>
        <taxon>Eukaryota</taxon>
        <taxon>Fungi</taxon>
        <taxon>Dikarya</taxon>
        <taxon>Ascomycota</taxon>
        <taxon>Pezizomycotina</taxon>
        <taxon>Sordariomycetes</taxon>
        <taxon>Sordariomycetidae</taxon>
        <taxon>Coniochaetales</taxon>
        <taxon>Coniochaetaceae</taxon>
        <taxon>Coniochaeta</taxon>
    </lineage>
</organism>
<gene>
    <name evidence="2" type="ORF">NKR19_g9554</name>
</gene>
<dbReference type="EMBL" id="JANBVN010000237">
    <property type="protein sequence ID" value="KAJ9131382.1"/>
    <property type="molecule type" value="Genomic_DNA"/>
</dbReference>
<evidence type="ECO:0000259" key="1">
    <source>
        <dbReference type="Pfam" id="PF06985"/>
    </source>
</evidence>
<protein>
    <recommendedName>
        <fullName evidence="1">Heterokaryon incompatibility domain-containing protein</fullName>
    </recommendedName>
</protein>
<keyword evidence="3" id="KW-1185">Reference proteome</keyword>
<dbReference type="Pfam" id="PF06985">
    <property type="entry name" value="HET"/>
    <property type="match status" value="1"/>
</dbReference>
<evidence type="ECO:0000313" key="2">
    <source>
        <dbReference type="EMBL" id="KAJ9131382.1"/>
    </source>
</evidence>
<dbReference type="InterPro" id="IPR010730">
    <property type="entry name" value="HET"/>
</dbReference>
<dbReference type="PANTHER" id="PTHR10622">
    <property type="entry name" value="HET DOMAIN-CONTAINING PROTEIN"/>
    <property type="match status" value="1"/>
</dbReference>
<sequence length="211" mass="23896">MRLINTSTWELKEYIGGSNRGYAILSHTWGKEEITFQDMVKISTPLEIENGVPKPRDNYTSLCMAKAGYHKICKAAEVAASMGYGYIWIDTCCIDKTSSAELSEAINSMMRWYQKAEVCIAYLADTLQELLTPSNLWFYSKDWEYLADKSDISEKLSVITGISKEILSFEESISSTYVSTRMSWVSKRSTTRAEDMAYCLLGIFGVNMPLL</sequence>
<evidence type="ECO:0000313" key="3">
    <source>
        <dbReference type="Proteomes" id="UP001174691"/>
    </source>
</evidence>
<dbReference type="Proteomes" id="UP001174691">
    <property type="component" value="Unassembled WGS sequence"/>
</dbReference>
<proteinExistence type="predicted"/>
<reference evidence="2" key="1">
    <citation type="submission" date="2022-07" db="EMBL/GenBank/DDBJ databases">
        <title>Fungi with potential for degradation of polypropylene.</title>
        <authorList>
            <person name="Gostincar C."/>
        </authorList>
    </citation>
    <scope>NUCLEOTIDE SEQUENCE</scope>
    <source>
        <strain evidence="2">EXF-13287</strain>
    </source>
</reference>
<dbReference type="PANTHER" id="PTHR10622:SF12">
    <property type="entry name" value="HET DOMAIN-CONTAINING PROTEIN"/>
    <property type="match status" value="1"/>
</dbReference>
<comment type="caution">
    <text evidence="2">The sequence shown here is derived from an EMBL/GenBank/DDBJ whole genome shotgun (WGS) entry which is preliminary data.</text>
</comment>
<name>A0AA38R2M8_9PEZI</name>
<feature type="domain" description="Heterokaryon incompatibility" evidence="1">
    <location>
        <begin position="22"/>
        <end position="146"/>
    </location>
</feature>